<evidence type="ECO:0008006" key="3">
    <source>
        <dbReference type="Google" id="ProtNLM"/>
    </source>
</evidence>
<dbReference type="Pfam" id="PF10049">
    <property type="entry name" value="DUF2283"/>
    <property type="match status" value="1"/>
</dbReference>
<evidence type="ECO:0000313" key="1">
    <source>
        <dbReference type="EMBL" id="GAA3684924.1"/>
    </source>
</evidence>
<protein>
    <recommendedName>
        <fullName evidence="3">DUF2283 domain-containing protein</fullName>
    </recommendedName>
</protein>
<gene>
    <name evidence="1" type="ORF">GCM10023081_23150</name>
</gene>
<dbReference type="Proteomes" id="UP001500752">
    <property type="component" value="Unassembled WGS sequence"/>
</dbReference>
<keyword evidence="2" id="KW-1185">Reference proteome</keyword>
<reference evidence="2" key="1">
    <citation type="journal article" date="2019" name="Int. J. Syst. Evol. Microbiol.">
        <title>The Global Catalogue of Microorganisms (GCM) 10K type strain sequencing project: providing services to taxonomists for standard genome sequencing and annotation.</title>
        <authorList>
            <consortium name="The Broad Institute Genomics Platform"/>
            <consortium name="The Broad Institute Genome Sequencing Center for Infectious Disease"/>
            <person name="Wu L."/>
            <person name="Ma J."/>
        </authorList>
    </citation>
    <scope>NUCLEOTIDE SEQUENCE [LARGE SCALE GENOMIC DNA]</scope>
    <source>
        <strain evidence="2">JCM 30742</strain>
    </source>
</reference>
<organism evidence="1 2">
    <name type="scientific">Arthrobacter ginkgonis</name>
    <dbReference type="NCBI Taxonomy" id="1630594"/>
    <lineage>
        <taxon>Bacteria</taxon>
        <taxon>Bacillati</taxon>
        <taxon>Actinomycetota</taxon>
        <taxon>Actinomycetes</taxon>
        <taxon>Micrococcales</taxon>
        <taxon>Micrococcaceae</taxon>
        <taxon>Arthrobacter</taxon>
    </lineage>
</organism>
<sequence>MRLRVEFDEEAGAAYVQVHHGMVSDSRELEPESAGGRAAVVADVDVRGRLVGVELAGEPDRIRALLANPAFWQELADTADEANEPSAEDFRRIEAALLERGFADLFSVRGRGGL</sequence>
<dbReference type="InterPro" id="IPR019270">
    <property type="entry name" value="DUF2283"/>
</dbReference>
<dbReference type="EMBL" id="BAABEO010000015">
    <property type="protein sequence ID" value="GAA3684924.1"/>
    <property type="molecule type" value="Genomic_DNA"/>
</dbReference>
<proteinExistence type="predicted"/>
<dbReference type="RefSeq" id="WP_345150921.1">
    <property type="nucleotide sequence ID" value="NZ_BAABEO010000015.1"/>
</dbReference>
<evidence type="ECO:0000313" key="2">
    <source>
        <dbReference type="Proteomes" id="UP001500752"/>
    </source>
</evidence>
<comment type="caution">
    <text evidence="1">The sequence shown here is derived from an EMBL/GenBank/DDBJ whole genome shotgun (WGS) entry which is preliminary data.</text>
</comment>
<accession>A0ABP7CE37</accession>
<name>A0ABP7CE37_9MICC</name>